<name>A0ABX0DIK7_9MICC</name>
<feature type="region of interest" description="Disordered" evidence="1">
    <location>
        <begin position="86"/>
        <end position="107"/>
    </location>
</feature>
<accession>A0ABX0DIK7</accession>
<dbReference type="PANTHER" id="PTHR33169:SF14">
    <property type="entry name" value="TRANSCRIPTIONAL REGULATOR RV3488"/>
    <property type="match status" value="1"/>
</dbReference>
<dbReference type="EMBL" id="JAAKZI010000061">
    <property type="protein sequence ID" value="NGN85566.1"/>
    <property type="molecule type" value="Genomic_DNA"/>
</dbReference>
<evidence type="ECO:0000256" key="1">
    <source>
        <dbReference type="SAM" id="MobiDB-lite"/>
    </source>
</evidence>
<dbReference type="InterPro" id="IPR036388">
    <property type="entry name" value="WH-like_DNA-bd_sf"/>
</dbReference>
<dbReference type="Proteomes" id="UP000479226">
    <property type="component" value="Unassembled WGS sequence"/>
</dbReference>
<dbReference type="InterPro" id="IPR052509">
    <property type="entry name" value="Metal_resp_DNA-bind_regulator"/>
</dbReference>
<reference evidence="3 4" key="1">
    <citation type="submission" date="2020-02" db="EMBL/GenBank/DDBJ databases">
        <title>Genome sequence of the type strain DSM 27180 of Arthrobacter silviterrae.</title>
        <authorList>
            <person name="Gao J."/>
            <person name="Sun J."/>
        </authorList>
    </citation>
    <scope>NUCLEOTIDE SEQUENCE [LARGE SCALE GENOMIC DNA]</scope>
    <source>
        <strain evidence="3 4">DSM 27180</strain>
    </source>
</reference>
<organism evidence="3 4">
    <name type="scientific">Arthrobacter silviterrae</name>
    <dbReference type="NCBI Taxonomy" id="2026658"/>
    <lineage>
        <taxon>Bacteria</taxon>
        <taxon>Bacillati</taxon>
        <taxon>Actinomycetota</taxon>
        <taxon>Actinomycetes</taxon>
        <taxon>Micrococcales</taxon>
        <taxon>Micrococcaceae</taxon>
        <taxon>Arthrobacter</taxon>
    </lineage>
</organism>
<dbReference type="InterPro" id="IPR005149">
    <property type="entry name" value="Tscrpt_reg_PadR_N"/>
</dbReference>
<gene>
    <name evidence="3" type="ORF">G6N77_19175</name>
</gene>
<feature type="domain" description="Transcription regulator PadR N-terminal" evidence="2">
    <location>
        <begin position="36"/>
        <end position="80"/>
    </location>
</feature>
<comment type="caution">
    <text evidence="3">The sequence shown here is derived from an EMBL/GenBank/DDBJ whole genome shotgun (WGS) entry which is preliminary data.</text>
</comment>
<keyword evidence="4" id="KW-1185">Reference proteome</keyword>
<evidence type="ECO:0000313" key="4">
    <source>
        <dbReference type="Proteomes" id="UP000479226"/>
    </source>
</evidence>
<dbReference type="InterPro" id="IPR036390">
    <property type="entry name" value="WH_DNA-bd_sf"/>
</dbReference>
<sequence>MDSLPRITGATVDVLEALLASRDQWGLLIIKETGRPPGTVYPILDRLESAGWVTSAWESSSERPGPRRRFYALTADGRAAAVDASRKFRAKASPSARTAPRPVGLGT</sequence>
<proteinExistence type="predicted"/>
<dbReference type="Pfam" id="PF03551">
    <property type="entry name" value="PadR"/>
    <property type="match status" value="1"/>
</dbReference>
<evidence type="ECO:0000313" key="3">
    <source>
        <dbReference type="EMBL" id="NGN85566.1"/>
    </source>
</evidence>
<dbReference type="PANTHER" id="PTHR33169">
    <property type="entry name" value="PADR-FAMILY TRANSCRIPTIONAL REGULATOR"/>
    <property type="match status" value="1"/>
</dbReference>
<dbReference type="Gene3D" id="1.10.10.10">
    <property type="entry name" value="Winged helix-like DNA-binding domain superfamily/Winged helix DNA-binding domain"/>
    <property type="match status" value="1"/>
</dbReference>
<dbReference type="RefSeq" id="WP_165183773.1">
    <property type="nucleotide sequence ID" value="NZ_JAAKZI010000061.1"/>
</dbReference>
<dbReference type="SUPFAM" id="SSF46785">
    <property type="entry name" value="Winged helix' DNA-binding domain"/>
    <property type="match status" value="1"/>
</dbReference>
<evidence type="ECO:0000259" key="2">
    <source>
        <dbReference type="Pfam" id="PF03551"/>
    </source>
</evidence>
<protein>
    <submittedName>
        <fullName evidence="3">PadR family transcriptional regulator</fullName>
    </submittedName>
</protein>